<evidence type="ECO:0000313" key="4">
    <source>
        <dbReference type="EMBL" id="CAB9516996.1"/>
    </source>
</evidence>
<feature type="chain" id="PRO_5040281945" description="peptidylprolyl isomerase" evidence="2">
    <location>
        <begin position="30"/>
        <end position="235"/>
    </location>
</feature>
<protein>
    <recommendedName>
        <fullName evidence="1">peptidylprolyl isomerase</fullName>
        <ecNumber evidence="1">5.2.1.8</ecNumber>
    </recommendedName>
</protein>
<feature type="signal peptide" evidence="2">
    <location>
        <begin position="1"/>
        <end position="29"/>
    </location>
</feature>
<feature type="domain" description="PPIase FKBP-type" evidence="3">
    <location>
        <begin position="115"/>
        <end position="192"/>
    </location>
</feature>
<organism evidence="4 5">
    <name type="scientific">Seminavis robusta</name>
    <dbReference type="NCBI Taxonomy" id="568900"/>
    <lineage>
        <taxon>Eukaryota</taxon>
        <taxon>Sar</taxon>
        <taxon>Stramenopiles</taxon>
        <taxon>Ochrophyta</taxon>
        <taxon>Bacillariophyta</taxon>
        <taxon>Bacillariophyceae</taxon>
        <taxon>Bacillariophycidae</taxon>
        <taxon>Naviculales</taxon>
        <taxon>Naviculaceae</taxon>
        <taxon>Seminavis</taxon>
    </lineage>
</organism>
<dbReference type="InterPro" id="IPR001179">
    <property type="entry name" value="PPIase_FKBP_dom"/>
</dbReference>
<dbReference type="Pfam" id="PF00254">
    <property type="entry name" value="FKBP_C"/>
    <property type="match status" value="1"/>
</dbReference>
<keyword evidence="1" id="KW-0697">Rotamase</keyword>
<dbReference type="EMBL" id="CAICTM010000819">
    <property type="protein sequence ID" value="CAB9516996.1"/>
    <property type="molecule type" value="Genomic_DNA"/>
</dbReference>
<dbReference type="PROSITE" id="PS50059">
    <property type="entry name" value="FKBP_PPIASE"/>
    <property type="match status" value="1"/>
</dbReference>
<keyword evidence="1" id="KW-0413">Isomerase</keyword>
<dbReference type="SUPFAM" id="SSF54534">
    <property type="entry name" value="FKBP-like"/>
    <property type="match status" value="1"/>
</dbReference>
<dbReference type="OrthoDB" id="77911at2759"/>
<reference evidence="4" key="1">
    <citation type="submission" date="2020-06" db="EMBL/GenBank/DDBJ databases">
        <authorList>
            <consortium name="Plant Systems Biology data submission"/>
        </authorList>
    </citation>
    <scope>NUCLEOTIDE SEQUENCE</scope>
    <source>
        <strain evidence="4">D6</strain>
    </source>
</reference>
<dbReference type="PANTHER" id="PTHR47860:SF1">
    <property type="entry name" value="PEPTIDYL-PROLYL CIS-TRANS ISOMERASE FKBP17-1, CHLOROPLASTIC"/>
    <property type="match status" value="1"/>
</dbReference>
<evidence type="ECO:0000313" key="5">
    <source>
        <dbReference type="Proteomes" id="UP001153069"/>
    </source>
</evidence>
<sequence length="235" mass="25634">MNYPPCLLLRQPLLGLLICSCWLISHTRALSLPSGSNPSIAGSHRIFRGLSSEATADTTRRSCFALLGLFAPSSLPAHAADARNKLTFQTLDSGVRVADIFKTSRGDIDSVVTANSKVNIHVTGRLLGKQGWIFEDSQAAGEDPFRLDLGTGTVIRGLEEGLIGMRPGDRRRIVIPSAVGYTSKQLEPIPRDFGNRQRLYTTVMNSVRIERERAALGQDLAGVVVLDVDLLRLRN</sequence>
<proteinExistence type="predicted"/>
<comment type="caution">
    <text evidence="4">The sequence shown here is derived from an EMBL/GenBank/DDBJ whole genome shotgun (WGS) entry which is preliminary data.</text>
</comment>
<dbReference type="Proteomes" id="UP001153069">
    <property type="component" value="Unassembled WGS sequence"/>
</dbReference>
<evidence type="ECO:0000256" key="1">
    <source>
        <dbReference type="PROSITE-ProRule" id="PRU00277"/>
    </source>
</evidence>
<dbReference type="GO" id="GO:0003755">
    <property type="term" value="F:peptidyl-prolyl cis-trans isomerase activity"/>
    <property type="evidence" value="ECO:0007669"/>
    <property type="project" value="UniProtKB-KW"/>
</dbReference>
<keyword evidence="5" id="KW-1185">Reference proteome</keyword>
<gene>
    <name evidence="4" type="ORF">SEMRO_820_G207310.1</name>
</gene>
<name>A0A9N8E932_9STRA</name>
<dbReference type="PANTHER" id="PTHR47860">
    <property type="entry name" value="PEPTIDYL-PROLYL CIS-TRANS ISOMERASE FKBP17-1, CHLOROPLASTIC"/>
    <property type="match status" value="1"/>
</dbReference>
<dbReference type="EC" id="5.2.1.8" evidence="1"/>
<dbReference type="InterPro" id="IPR046357">
    <property type="entry name" value="PPIase_dom_sf"/>
</dbReference>
<dbReference type="InterPro" id="IPR044197">
    <property type="entry name" value="FKBP17-1-like"/>
</dbReference>
<dbReference type="AlphaFoldDB" id="A0A9N8E932"/>
<keyword evidence="2" id="KW-0732">Signal</keyword>
<evidence type="ECO:0000259" key="3">
    <source>
        <dbReference type="PROSITE" id="PS50059"/>
    </source>
</evidence>
<comment type="catalytic activity">
    <reaction evidence="1">
        <text>[protein]-peptidylproline (omega=180) = [protein]-peptidylproline (omega=0)</text>
        <dbReference type="Rhea" id="RHEA:16237"/>
        <dbReference type="Rhea" id="RHEA-COMP:10747"/>
        <dbReference type="Rhea" id="RHEA-COMP:10748"/>
        <dbReference type="ChEBI" id="CHEBI:83833"/>
        <dbReference type="ChEBI" id="CHEBI:83834"/>
        <dbReference type="EC" id="5.2.1.8"/>
    </reaction>
</comment>
<accession>A0A9N8E932</accession>
<dbReference type="Gene3D" id="3.10.50.40">
    <property type="match status" value="1"/>
</dbReference>
<evidence type="ECO:0000256" key="2">
    <source>
        <dbReference type="SAM" id="SignalP"/>
    </source>
</evidence>